<sequence>MAGHPSPRETKMPDPGCERISFLTCPRSSISEYVASRSRWCSPFVDAFLLLLQFFLLGDSVDAIRNSRGEEDLYFLSLLKTLACGDGLREYLPPCLLLGSVRAVGVLDSEAAVFWSLSSKKARFPAVCPNCLALGGFEPILPLENSYAAPCERPELNDIDFALTISGTDYHSKVQAVRRSKKGIRQVTLLEQVKNMGEAAQSNREGQEKKFVKAGAPLLLKDEDKSFLPCFQDRMWKTLASLDRPFPEAPFMGSGSAATSLPSSRDCDAPMYPMLDTSDFSRGKTASVVPTRTVGGLPSRERRKSSAELVLLTAVPEI</sequence>
<proteinExistence type="predicted"/>
<feature type="region of interest" description="Disordered" evidence="1">
    <location>
        <begin position="280"/>
        <end position="305"/>
    </location>
</feature>
<reference evidence="2" key="1">
    <citation type="journal article" date="2022" name="Int. J. Mol. Sci.">
        <title>Draft Genome of Tanacetum Coccineum: Genomic Comparison of Closely Related Tanacetum-Family Plants.</title>
        <authorList>
            <person name="Yamashiro T."/>
            <person name="Shiraishi A."/>
            <person name="Nakayama K."/>
            <person name="Satake H."/>
        </authorList>
    </citation>
    <scope>NUCLEOTIDE SEQUENCE</scope>
</reference>
<dbReference type="EMBL" id="BQNB010011457">
    <property type="protein sequence ID" value="GJS90807.1"/>
    <property type="molecule type" value="Genomic_DNA"/>
</dbReference>
<keyword evidence="3" id="KW-1185">Reference proteome</keyword>
<name>A0ABQ4ZPG2_9ASTR</name>
<accession>A0ABQ4ZPG2</accession>
<gene>
    <name evidence="2" type="ORF">Tco_0773443</name>
</gene>
<reference evidence="2" key="2">
    <citation type="submission" date="2022-01" db="EMBL/GenBank/DDBJ databases">
        <authorList>
            <person name="Yamashiro T."/>
            <person name="Shiraishi A."/>
            <person name="Satake H."/>
            <person name="Nakayama K."/>
        </authorList>
    </citation>
    <scope>NUCLEOTIDE SEQUENCE</scope>
</reference>
<organism evidence="2 3">
    <name type="scientific">Tanacetum coccineum</name>
    <dbReference type="NCBI Taxonomy" id="301880"/>
    <lineage>
        <taxon>Eukaryota</taxon>
        <taxon>Viridiplantae</taxon>
        <taxon>Streptophyta</taxon>
        <taxon>Embryophyta</taxon>
        <taxon>Tracheophyta</taxon>
        <taxon>Spermatophyta</taxon>
        <taxon>Magnoliopsida</taxon>
        <taxon>eudicotyledons</taxon>
        <taxon>Gunneridae</taxon>
        <taxon>Pentapetalae</taxon>
        <taxon>asterids</taxon>
        <taxon>campanulids</taxon>
        <taxon>Asterales</taxon>
        <taxon>Asteraceae</taxon>
        <taxon>Asteroideae</taxon>
        <taxon>Anthemideae</taxon>
        <taxon>Anthemidinae</taxon>
        <taxon>Tanacetum</taxon>
    </lineage>
</organism>
<evidence type="ECO:0000313" key="2">
    <source>
        <dbReference type="EMBL" id="GJS90807.1"/>
    </source>
</evidence>
<dbReference type="Proteomes" id="UP001151760">
    <property type="component" value="Unassembled WGS sequence"/>
</dbReference>
<evidence type="ECO:0000313" key="3">
    <source>
        <dbReference type="Proteomes" id="UP001151760"/>
    </source>
</evidence>
<evidence type="ECO:0000256" key="1">
    <source>
        <dbReference type="SAM" id="MobiDB-lite"/>
    </source>
</evidence>
<comment type="caution">
    <text evidence="2">The sequence shown here is derived from an EMBL/GenBank/DDBJ whole genome shotgun (WGS) entry which is preliminary data.</text>
</comment>
<protein>
    <submittedName>
        <fullName evidence="2">Uncharacterized protein</fullName>
    </submittedName>
</protein>